<keyword evidence="3" id="KW-1185">Reference proteome</keyword>
<organism evidence="2 3">
    <name type="scientific">Tetraparma gracilis</name>
    <dbReference type="NCBI Taxonomy" id="2962635"/>
    <lineage>
        <taxon>Eukaryota</taxon>
        <taxon>Sar</taxon>
        <taxon>Stramenopiles</taxon>
        <taxon>Ochrophyta</taxon>
        <taxon>Bolidophyceae</taxon>
        <taxon>Parmales</taxon>
        <taxon>Triparmaceae</taxon>
        <taxon>Tetraparma</taxon>
    </lineage>
</organism>
<evidence type="ECO:0000256" key="1">
    <source>
        <dbReference type="SAM" id="MobiDB-lite"/>
    </source>
</evidence>
<reference evidence="2 3" key="1">
    <citation type="journal article" date="2023" name="Commun. Biol.">
        <title>Genome analysis of Parmales, the sister group of diatoms, reveals the evolutionary specialization of diatoms from phago-mixotrophs to photoautotrophs.</title>
        <authorList>
            <person name="Ban H."/>
            <person name="Sato S."/>
            <person name="Yoshikawa S."/>
            <person name="Yamada K."/>
            <person name="Nakamura Y."/>
            <person name="Ichinomiya M."/>
            <person name="Sato N."/>
            <person name="Blanc-Mathieu R."/>
            <person name="Endo H."/>
            <person name="Kuwata A."/>
            <person name="Ogata H."/>
        </authorList>
    </citation>
    <scope>NUCLEOTIDE SEQUENCE [LARGE SCALE GENOMIC DNA]</scope>
</reference>
<comment type="caution">
    <text evidence="2">The sequence shown here is derived from an EMBL/GenBank/DDBJ whole genome shotgun (WGS) entry which is preliminary data.</text>
</comment>
<evidence type="ECO:0000313" key="3">
    <source>
        <dbReference type="Proteomes" id="UP001165060"/>
    </source>
</evidence>
<dbReference type="EMBL" id="BRYB01003424">
    <property type="protein sequence ID" value="GMI36396.1"/>
    <property type="molecule type" value="Genomic_DNA"/>
</dbReference>
<proteinExistence type="predicted"/>
<feature type="non-terminal residue" evidence="2">
    <location>
        <position position="1"/>
    </location>
</feature>
<sequence length="122" mass="13267">YERDFPTANGTSVFHYASPGLPVHVMVGGPGNDEMESGQTRARSMKEVVEDPDPRARGADPSRARADAWRAGLERLADDGMVAVVDKEHYGIALVRANRTALGLEYVQTTDGVVFDSFTLTK</sequence>
<feature type="region of interest" description="Disordered" evidence="1">
    <location>
        <begin position="29"/>
        <end position="63"/>
    </location>
</feature>
<feature type="compositionally biased region" description="Basic and acidic residues" evidence="1">
    <location>
        <begin position="44"/>
        <end position="63"/>
    </location>
</feature>
<dbReference type="Proteomes" id="UP001165060">
    <property type="component" value="Unassembled WGS sequence"/>
</dbReference>
<protein>
    <submittedName>
        <fullName evidence="2">Uncharacterized protein</fullName>
    </submittedName>
</protein>
<gene>
    <name evidence="2" type="ORF">TeGR_g3468</name>
</gene>
<name>A0ABQ6MZW9_9STRA</name>
<evidence type="ECO:0000313" key="2">
    <source>
        <dbReference type="EMBL" id="GMI36396.1"/>
    </source>
</evidence>
<accession>A0ABQ6MZW9</accession>